<accession>A0A4C1Y8E8</accession>
<gene>
    <name evidence="1" type="ORF">EVAR_88860_1</name>
</gene>
<comment type="caution">
    <text evidence="1">The sequence shown here is derived from an EMBL/GenBank/DDBJ whole genome shotgun (WGS) entry which is preliminary data.</text>
</comment>
<proteinExistence type="predicted"/>
<organism evidence="1 2">
    <name type="scientific">Eumeta variegata</name>
    <name type="common">Bagworm moth</name>
    <name type="synonym">Eumeta japonica</name>
    <dbReference type="NCBI Taxonomy" id="151549"/>
    <lineage>
        <taxon>Eukaryota</taxon>
        <taxon>Metazoa</taxon>
        <taxon>Ecdysozoa</taxon>
        <taxon>Arthropoda</taxon>
        <taxon>Hexapoda</taxon>
        <taxon>Insecta</taxon>
        <taxon>Pterygota</taxon>
        <taxon>Neoptera</taxon>
        <taxon>Endopterygota</taxon>
        <taxon>Lepidoptera</taxon>
        <taxon>Glossata</taxon>
        <taxon>Ditrysia</taxon>
        <taxon>Tineoidea</taxon>
        <taxon>Psychidae</taxon>
        <taxon>Oiketicinae</taxon>
        <taxon>Eumeta</taxon>
    </lineage>
</organism>
<dbReference type="Proteomes" id="UP000299102">
    <property type="component" value="Unassembled WGS sequence"/>
</dbReference>
<dbReference type="EMBL" id="BGZK01001082">
    <property type="protein sequence ID" value="GBP70685.1"/>
    <property type="molecule type" value="Genomic_DNA"/>
</dbReference>
<name>A0A4C1Y8E8_EUMVA</name>
<dbReference type="AlphaFoldDB" id="A0A4C1Y8E8"/>
<protein>
    <submittedName>
        <fullName evidence="1">Uncharacterized protein</fullName>
    </submittedName>
</protein>
<evidence type="ECO:0000313" key="2">
    <source>
        <dbReference type="Proteomes" id="UP000299102"/>
    </source>
</evidence>
<evidence type="ECO:0000313" key="1">
    <source>
        <dbReference type="EMBL" id="GBP70685.1"/>
    </source>
</evidence>
<sequence length="115" mass="13103">MNHSPSTFTSTGTYHNYYKSMTDCVPNDRYASFQYHIRYALLIASAACARPLRFIFQFSVNRPFLSFGVMSRYAALDAPPAAAAAARRPPPAARRRIVRRTPPLFLRLRSFVPCR</sequence>
<reference evidence="1 2" key="1">
    <citation type="journal article" date="2019" name="Commun. Biol.">
        <title>The bagworm genome reveals a unique fibroin gene that provides high tensile strength.</title>
        <authorList>
            <person name="Kono N."/>
            <person name="Nakamura H."/>
            <person name="Ohtoshi R."/>
            <person name="Tomita M."/>
            <person name="Numata K."/>
            <person name="Arakawa K."/>
        </authorList>
    </citation>
    <scope>NUCLEOTIDE SEQUENCE [LARGE SCALE GENOMIC DNA]</scope>
</reference>
<keyword evidence="2" id="KW-1185">Reference proteome</keyword>